<comment type="caution">
    <text evidence="3">The sequence shown here is derived from an EMBL/GenBank/DDBJ whole genome shotgun (WGS) entry which is preliminary data.</text>
</comment>
<evidence type="ECO:0000256" key="2">
    <source>
        <dbReference type="SAM" id="MobiDB-lite"/>
    </source>
</evidence>
<dbReference type="InterPro" id="IPR006623">
    <property type="entry name" value="THEG"/>
</dbReference>
<dbReference type="Proteomes" id="UP001519460">
    <property type="component" value="Unassembled WGS sequence"/>
</dbReference>
<dbReference type="Pfam" id="PF14912">
    <property type="entry name" value="THEG"/>
    <property type="match status" value="3"/>
</dbReference>
<sequence length="260" mass="30178">MAEVQTTKSDDYLGQRLNELAQPRRFAHGFERDRRSVYWVEREPPKPGPNGVTVIVATPRVQQLAEPVDAPKRGWTSHRLTPIWRVSQSAQQATASERISYLAQHRDPHPHHKIDRTPYMVVSPEARTASASARLETLAQPKERKDHFEVYQSEWGQYFHVPPPALKARATERLEYLSEPKKYHKDFHGEKPIQWPVSEQAMKSLATLRLQQLSRPRSRTMIRDDYDPYKVTPAARKARPTPRLEELSAPIPRKCRQKKT</sequence>
<dbReference type="InterPro" id="IPR042401">
    <property type="entry name" value="SPMAP2-like"/>
</dbReference>
<organism evidence="3 4">
    <name type="scientific">Batillaria attramentaria</name>
    <dbReference type="NCBI Taxonomy" id="370345"/>
    <lineage>
        <taxon>Eukaryota</taxon>
        <taxon>Metazoa</taxon>
        <taxon>Spiralia</taxon>
        <taxon>Lophotrochozoa</taxon>
        <taxon>Mollusca</taxon>
        <taxon>Gastropoda</taxon>
        <taxon>Caenogastropoda</taxon>
        <taxon>Sorbeoconcha</taxon>
        <taxon>Cerithioidea</taxon>
        <taxon>Batillariidae</taxon>
        <taxon>Batillaria</taxon>
    </lineage>
</organism>
<dbReference type="EMBL" id="JACVVK020000144">
    <property type="protein sequence ID" value="KAK7488953.1"/>
    <property type="molecule type" value="Genomic_DNA"/>
</dbReference>
<evidence type="ECO:0008006" key="5">
    <source>
        <dbReference type="Google" id="ProtNLM"/>
    </source>
</evidence>
<dbReference type="PANTHER" id="PTHR15901">
    <property type="entry name" value="TESTICULAR HAPLOID EXPRESSED GENE PROTEIN"/>
    <property type="match status" value="1"/>
</dbReference>
<evidence type="ECO:0000313" key="3">
    <source>
        <dbReference type="EMBL" id="KAK7488953.1"/>
    </source>
</evidence>
<dbReference type="AlphaFoldDB" id="A0ABD0KPU6"/>
<keyword evidence="1" id="KW-0677">Repeat</keyword>
<reference evidence="3 4" key="1">
    <citation type="journal article" date="2023" name="Sci. Data">
        <title>Genome assembly of the Korean intertidal mud-creeper Batillaria attramentaria.</title>
        <authorList>
            <person name="Patra A.K."/>
            <person name="Ho P.T."/>
            <person name="Jun S."/>
            <person name="Lee S.J."/>
            <person name="Kim Y."/>
            <person name="Won Y.J."/>
        </authorList>
    </citation>
    <scope>NUCLEOTIDE SEQUENCE [LARGE SCALE GENOMIC DNA]</scope>
    <source>
        <strain evidence="3">Wonlab-2016</strain>
    </source>
</reference>
<dbReference type="SMART" id="SM00705">
    <property type="entry name" value="THEG"/>
    <property type="match status" value="7"/>
</dbReference>
<evidence type="ECO:0000313" key="4">
    <source>
        <dbReference type="Proteomes" id="UP001519460"/>
    </source>
</evidence>
<proteinExistence type="predicted"/>
<feature type="region of interest" description="Disordered" evidence="2">
    <location>
        <begin position="221"/>
        <end position="260"/>
    </location>
</feature>
<gene>
    <name evidence="3" type="ORF">BaRGS_00019757</name>
</gene>
<evidence type="ECO:0000256" key="1">
    <source>
        <dbReference type="ARBA" id="ARBA00022737"/>
    </source>
</evidence>
<name>A0ABD0KPU6_9CAEN</name>
<dbReference type="PANTHER" id="PTHR15901:SF16">
    <property type="entry name" value="TESTICULAR HAPLOID EXPRESSED GENE PROTEIN"/>
    <property type="match status" value="1"/>
</dbReference>
<protein>
    <recommendedName>
        <fullName evidence="5">Testicular haploid expressed gene protein-like</fullName>
    </recommendedName>
</protein>
<keyword evidence="4" id="KW-1185">Reference proteome</keyword>
<accession>A0ABD0KPU6</accession>